<evidence type="ECO:0000313" key="3">
    <source>
        <dbReference type="EMBL" id="GBO03273.1"/>
    </source>
</evidence>
<dbReference type="CDD" id="cd00110">
    <property type="entry name" value="LamG"/>
    <property type="match status" value="1"/>
</dbReference>
<dbReference type="Proteomes" id="UP000499080">
    <property type="component" value="Unassembled WGS sequence"/>
</dbReference>
<evidence type="ECO:0000313" key="4">
    <source>
        <dbReference type="Proteomes" id="UP000499080"/>
    </source>
</evidence>
<sequence length="151" mass="16509">YELGSGPAQIKSPVKVNDGKIHNVILKRTGRHGSLELDGVHQQFGESKGILQMLNTDGDIYIGGVPNHQLMSAGKYPQGLIGCLWNLQIDDSGPLNLYDSAKNGANVQDCDKLCNDKSYAILLYTLMQLKRLRWPGGKVTALGPQDSRFEA</sequence>
<organism evidence="3 4">
    <name type="scientific">Araneus ventricosus</name>
    <name type="common">Orbweaver spider</name>
    <name type="synonym">Epeira ventricosa</name>
    <dbReference type="NCBI Taxonomy" id="182803"/>
    <lineage>
        <taxon>Eukaryota</taxon>
        <taxon>Metazoa</taxon>
        <taxon>Ecdysozoa</taxon>
        <taxon>Arthropoda</taxon>
        <taxon>Chelicerata</taxon>
        <taxon>Arachnida</taxon>
        <taxon>Araneae</taxon>
        <taxon>Araneomorphae</taxon>
        <taxon>Entelegynae</taxon>
        <taxon>Araneoidea</taxon>
        <taxon>Araneidae</taxon>
        <taxon>Araneus</taxon>
    </lineage>
</organism>
<dbReference type="EMBL" id="BGPR01030644">
    <property type="protein sequence ID" value="GBO03273.1"/>
    <property type="molecule type" value="Genomic_DNA"/>
</dbReference>
<dbReference type="InterPro" id="IPR001791">
    <property type="entry name" value="Laminin_G"/>
</dbReference>
<dbReference type="AlphaFoldDB" id="A0A4Y2TRK6"/>
<dbReference type="SUPFAM" id="SSF49899">
    <property type="entry name" value="Concanavalin A-like lectins/glucanases"/>
    <property type="match status" value="1"/>
</dbReference>
<comment type="caution">
    <text evidence="3">The sequence shown here is derived from an EMBL/GenBank/DDBJ whole genome shotgun (WGS) entry which is preliminary data.</text>
</comment>
<dbReference type="Pfam" id="PF00054">
    <property type="entry name" value="Laminin_G_1"/>
    <property type="match status" value="1"/>
</dbReference>
<protein>
    <submittedName>
        <fullName evidence="3">Basement membrane proteoglycan</fullName>
    </submittedName>
</protein>
<name>A0A4Y2TRK6_ARAVE</name>
<dbReference type="PANTHER" id="PTHR15036:SF85">
    <property type="entry name" value="SP2353, ISOFORM A"/>
    <property type="match status" value="1"/>
</dbReference>
<comment type="caution">
    <text evidence="1">Lacks conserved residue(s) required for the propagation of feature annotation.</text>
</comment>
<gene>
    <name evidence="3" type="primary">unc-52_0</name>
    <name evidence="3" type="ORF">AVEN_247761_1</name>
</gene>
<dbReference type="GO" id="GO:0016020">
    <property type="term" value="C:membrane"/>
    <property type="evidence" value="ECO:0007669"/>
    <property type="project" value="UniProtKB-SubCell"/>
</dbReference>
<evidence type="ECO:0000259" key="2">
    <source>
        <dbReference type="PROSITE" id="PS50025"/>
    </source>
</evidence>
<dbReference type="OrthoDB" id="6514856at2759"/>
<reference evidence="3 4" key="1">
    <citation type="journal article" date="2019" name="Sci. Rep.">
        <title>Orb-weaving spider Araneus ventricosus genome elucidates the spidroin gene catalogue.</title>
        <authorList>
            <person name="Kono N."/>
            <person name="Nakamura H."/>
            <person name="Ohtoshi R."/>
            <person name="Moran D.A.P."/>
            <person name="Shinohara A."/>
            <person name="Yoshida Y."/>
            <person name="Fujiwara M."/>
            <person name="Mori M."/>
            <person name="Tomita M."/>
            <person name="Arakawa K."/>
        </authorList>
    </citation>
    <scope>NUCLEOTIDE SEQUENCE [LARGE SCALE GENOMIC DNA]</scope>
</reference>
<evidence type="ECO:0000256" key="1">
    <source>
        <dbReference type="PROSITE-ProRule" id="PRU00122"/>
    </source>
</evidence>
<feature type="domain" description="Laminin G" evidence="2">
    <location>
        <begin position="1"/>
        <end position="114"/>
    </location>
</feature>
<accession>A0A4Y2TRK6</accession>
<proteinExistence type="predicted"/>
<dbReference type="PANTHER" id="PTHR15036">
    <property type="entry name" value="PIKACHURIN-LIKE PROTEIN"/>
    <property type="match status" value="1"/>
</dbReference>
<keyword evidence="4" id="KW-1185">Reference proteome</keyword>
<dbReference type="Gene3D" id="2.60.120.200">
    <property type="match status" value="1"/>
</dbReference>
<dbReference type="InterPro" id="IPR013320">
    <property type="entry name" value="ConA-like_dom_sf"/>
</dbReference>
<dbReference type="PROSITE" id="PS50025">
    <property type="entry name" value="LAM_G_DOMAIN"/>
    <property type="match status" value="1"/>
</dbReference>
<dbReference type="InterPro" id="IPR050372">
    <property type="entry name" value="Neurexin-related_CASP"/>
</dbReference>
<feature type="non-terminal residue" evidence="3">
    <location>
        <position position="1"/>
    </location>
</feature>